<accession>A0A6G7YMX2</accession>
<protein>
    <recommendedName>
        <fullName evidence="3">Glycosyltransferase</fullName>
    </recommendedName>
</protein>
<reference evidence="1 2" key="1">
    <citation type="submission" date="2020-03" db="EMBL/GenBank/DDBJ databases">
        <title>Sphingomonas sp. nov., isolated from fish.</title>
        <authorList>
            <person name="Hyun D.-W."/>
            <person name="Bae J.-W."/>
        </authorList>
    </citation>
    <scope>NUCLEOTIDE SEQUENCE [LARGE SCALE GENOMIC DNA]</scope>
    <source>
        <strain evidence="1 2">HDW15B</strain>
    </source>
</reference>
<evidence type="ECO:0000313" key="2">
    <source>
        <dbReference type="Proteomes" id="UP000503222"/>
    </source>
</evidence>
<dbReference type="KEGG" id="spii:G7077_03330"/>
<gene>
    <name evidence="1" type="ORF">G7077_03330</name>
</gene>
<dbReference type="AlphaFoldDB" id="A0A6G7YMX2"/>
<evidence type="ECO:0008006" key="3">
    <source>
        <dbReference type="Google" id="ProtNLM"/>
    </source>
</evidence>
<proteinExistence type="predicted"/>
<evidence type="ECO:0000313" key="1">
    <source>
        <dbReference type="EMBL" id="QIK78088.1"/>
    </source>
</evidence>
<dbReference type="Proteomes" id="UP000503222">
    <property type="component" value="Chromosome"/>
</dbReference>
<keyword evidence="2" id="KW-1185">Reference proteome</keyword>
<sequence length="479" mass="52776">MKLIVLVPSRNYQSSAGARVRYGRLAAGLQAHGIFLQLQPINDFNPLIADFDALVISKCHDARSLLAAAAASGRGKLVGVDLFDDYFSQHADSRLLRYRDWLRAILQDCHFALCSTPPLAEVTRQYSPDLPVHVVNDPAPSQSVWEILSLADRKAEEASRTGAIRACWFGVGDNPHFEIGLADLSAHSSAVLELSQAVKVELSVLTNRRALDADGLDMLAGLPIDLTLLEWSETAEQEVLQRADLAFLPVSPALFSRAKSLNRAFTSLAFGCQILSVGHPLYEALDPLIYRDPAVYLADLRAGTLRLSVTRKDEYCRHLEELGSEDTEAVRLSSFLATLEPPQLKKEQPRICVVHGMATRAEVHNFTAGIGGLSVASPYCSAELDFDVDFRRVPLGEAFLGSERRRGFRRFWRRRADDRPAGFPKNDRGAPSVAFEMATYGHTMRQIATRLAEMLGPVRIILSETARIPVSLTEAGQDG</sequence>
<name>A0A6G7YMX2_9SPHN</name>
<organism evidence="1 2">
    <name type="scientific">Sphingomonas piscis</name>
    <dbReference type="NCBI Taxonomy" id="2714943"/>
    <lineage>
        <taxon>Bacteria</taxon>
        <taxon>Pseudomonadati</taxon>
        <taxon>Pseudomonadota</taxon>
        <taxon>Alphaproteobacteria</taxon>
        <taxon>Sphingomonadales</taxon>
        <taxon>Sphingomonadaceae</taxon>
        <taxon>Sphingomonas</taxon>
    </lineage>
</organism>
<dbReference type="EMBL" id="CP049869">
    <property type="protein sequence ID" value="QIK78088.1"/>
    <property type="molecule type" value="Genomic_DNA"/>
</dbReference>
<dbReference type="RefSeq" id="WP_166410482.1">
    <property type="nucleotide sequence ID" value="NZ_CP049869.1"/>
</dbReference>